<comment type="similarity">
    <text evidence="1">Belongs to the LysR transcriptional regulatory family.</text>
</comment>
<dbReference type="EMBL" id="JACHFM010000006">
    <property type="protein sequence ID" value="MBB5224245.1"/>
    <property type="molecule type" value="Genomic_DNA"/>
</dbReference>
<dbReference type="PANTHER" id="PTHR30537:SF79">
    <property type="entry name" value="TRANSCRIPTIONAL REGULATOR-RELATED"/>
    <property type="match status" value="1"/>
</dbReference>
<dbReference type="InterPro" id="IPR005119">
    <property type="entry name" value="LysR_subst-bd"/>
</dbReference>
<dbReference type="Pfam" id="PF00126">
    <property type="entry name" value="HTH_1"/>
    <property type="match status" value="1"/>
</dbReference>
<keyword evidence="4" id="KW-0804">Transcription</keyword>
<dbReference type="GO" id="GO:0006351">
    <property type="term" value="P:DNA-templated transcription"/>
    <property type="evidence" value="ECO:0007669"/>
    <property type="project" value="TreeGrafter"/>
</dbReference>
<dbReference type="PANTHER" id="PTHR30537">
    <property type="entry name" value="HTH-TYPE TRANSCRIPTIONAL REGULATOR"/>
    <property type="match status" value="1"/>
</dbReference>
<dbReference type="SUPFAM" id="SSF53850">
    <property type="entry name" value="Periplasmic binding protein-like II"/>
    <property type="match status" value="1"/>
</dbReference>
<keyword evidence="2" id="KW-0805">Transcription regulation</keyword>
<feature type="domain" description="HTH lysR-type" evidence="5">
    <location>
        <begin position="4"/>
        <end position="61"/>
    </location>
</feature>
<dbReference type="FunFam" id="1.10.10.10:FF:000001">
    <property type="entry name" value="LysR family transcriptional regulator"/>
    <property type="match status" value="1"/>
</dbReference>
<organism evidence="6 7">
    <name type="scientific">Amaricoccus macauensis</name>
    <dbReference type="NCBI Taxonomy" id="57001"/>
    <lineage>
        <taxon>Bacteria</taxon>
        <taxon>Pseudomonadati</taxon>
        <taxon>Pseudomonadota</taxon>
        <taxon>Alphaproteobacteria</taxon>
        <taxon>Rhodobacterales</taxon>
        <taxon>Paracoccaceae</taxon>
        <taxon>Amaricoccus</taxon>
    </lineage>
</organism>
<evidence type="ECO:0000259" key="5">
    <source>
        <dbReference type="PROSITE" id="PS50931"/>
    </source>
</evidence>
<keyword evidence="7" id="KW-1185">Reference proteome</keyword>
<dbReference type="AlphaFoldDB" id="A0A840SUR0"/>
<name>A0A840SUR0_9RHOB</name>
<keyword evidence="3 6" id="KW-0238">DNA-binding</keyword>
<reference evidence="6 7" key="1">
    <citation type="submission" date="2020-08" db="EMBL/GenBank/DDBJ databases">
        <title>Genomic Encyclopedia of Type Strains, Phase IV (KMG-IV): sequencing the most valuable type-strain genomes for metagenomic binning, comparative biology and taxonomic classification.</title>
        <authorList>
            <person name="Goeker M."/>
        </authorList>
    </citation>
    <scope>NUCLEOTIDE SEQUENCE [LARGE SCALE GENOMIC DNA]</scope>
    <source>
        <strain evidence="6 7">DSM 101730</strain>
    </source>
</reference>
<dbReference type="InterPro" id="IPR036390">
    <property type="entry name" value="WH_DNA-bd_sf"/>
</dbReference>
<gene>
    <name evidence="6" type="ORF">HNP73_004214</name>
</gene>
<evidence type="ECO:0000256" key="2">
    <source>
        <dbReference type="ARBA" id="ARBA00023015"/>
    </source>
</evidence>
<dbReference type="InterPro" id="IPR058163">
    <property type="entry name" value="LysR-type_TF_proteobact-type"/>
</dbReference>
<dbReference type="RefSeq" id="WP_184154716.1">
    <property type="nucleotide sequence ID" value="NZ_JACHFM010000006.1"/>
</dbReference>
<dbReference type="InterPro" id="IPR036388">
    <property type="entry name" value="WH-like_DNA-bd_sf"/>
</dbReference>
<dbReference type="GO" id="GO:0003700">
    <property type="term" value="F:DNA-binding transcription factor activity"/>
    <property type="evidence" value="ECO:0007669"/>
    <property type="project" value="InterPro"/>
</dbReference>
<dbReference type="PROSITE" id="PS50931">
    <property type="entry name" value="HTH_LYSR"/>
    <property type="match status" value="1"/>
</dbReference>
<evidence type="ECO:0000313" key="6">
    <source>
        <dbReference type="EMBL" id="MBB5224245.1"/>
    </source>
</evidence>
<evidence type="ECO:0000256" key="4">
    <source>
        <dbReference type="ARBA" id="ARBA00023163"/>
    </source>
</evidence>
<evidence type="ECO:0000313" key="7">
    <source>
        <dbReference type="Proteomes" id="UP000549457"/>
    </source>
</evidence>
<accession>A0A840SUR0</accession>
<sequence>MSQVPLGGLRFFEAVARHGSFSRAADELCVTQSAVSHQVRGLEDWFGAPLFERTGNRATLRPHGAELAESLARAFGEIDGACRRARRAGGPPELAVAVIPSVAICWLIPRLGDFRALVPGVAVRILYAIHGQPIDFRDVDLAVVFAERPPRPPGMAVTRFLPGRTVPVAAPHLGRPETPEAMLAAGLLHDTDASGWRAWLDAAGAADVEVAPGPMFEDFNLLRAAALAGQGVALCPLAIVAEDLREGRLAQLSGVTVREDCGYYLISAAAPPADRAPAIAAFRDWLLATAEAVGETPSLPPRHSSRGLR</sequence>
<proteinExistence type="inferred from homology"/>
<dbReference type="SUPFAM" id="SSF46785">
    <property type="entry name" value="Winged helix' DNA-binding domain"/>
    <property type="match status" value="1"/>
</dbReference>
<dbReference type="PRINTS" id="PR00039">
    <property type="entry name" value="HTHLYSR"/>
</dbReference>
<protein>
    <submittedName>
        <fullName evidence="6">DNA-binding transcriptional LysR family regulator</fullName>
    </submittedName>
</protein>
<dbReference type="Proteomes" id="UP000549457">
    <property type="component" value="Unassembled WGS sequence"/>
</dbReference>
<evidence type="ECO:0000256" key="3">
    <source>
        <dbReference type="ARBA" id="ARBA00023125"/>
    </source>
</evidence>
<dbReference type="GO" id="GO:0043565">
    <property type="term" value="F:sequence-specific DNA binding"/>
    <property type="evidence" value="ECO:0007669"/>
    <property type="project" value="TreeGrafter"/>
</dbReference>
<evidence type="ECO:0000256" key="1">
    <source>
        <dbReference type="ARBA" id="ARBA00009437"/>
    </source>
</evidence>
<dbReference type="Gene3D" id="1.10.10.10">
    <property type="entry name" value="Winged helix-like DNA-binding domain superfamily/Winged helix DNA-binding domain"/>
    <property type="match status" value="1"/>
</dbReference>
<dbReference type="Gene3D" id="3.40.190.10">
    <property type="entry name" value="Periplasmic binding protein-like II"/>
    <property type="match status" value="2"/>
</dbReference>
<comment type="caution">
    <text evidence="6">The sequence shown here is derived from an EMBL/GenBank/DDBJ whole genome shotgun (WGS) entry which is preliminary data.</text>
</comment>
<dbReference type="Pfam" id="PF03466">
    <property type="entry name" value="LysR_substrate"/>
    <property type="match status" value="1"/>
</dbReference>
<dbReference type="CDD" id="cd08432">
    <property type="entry name" value="PBP2_GcdR_TrpI_HvrB_AmpR_like"/>
    <property type="match status" value="1"/>
</dbReference>
<dbReference type="InterPro" id="IPR000847">
    <property type="entry name" value="LysR_HTH_N"/>
</dbReference>